<name>A0ABY3RAN8_9BRAD</name>
<proteinExistence type="predicted"/>
<dbReference type="EMBL" id="CP088156">
    <property type="protein sequence ID" value="UFZ04019.1"/>
    <property type="molecule type" value="Genomic_DNA"/>
</dbReference>
<reference evidence="1" key="1">
    <citation type="journal article" date="2024" name="Antonie Van Leeuwenhoek">
        <title>Bradyrhizobium ontarionense sp. nov., a novel bacterial symbiont isolated from Aeschynomene indica (Indian jointvetch), harbours photosynthesis, nitrogen fixation and nitrous oxide (N2O) reductase genes.</title>
        <authorList>
            <person name="Bromfield E.S.P."/>
            <person name="Cloutier S."/>
        </authorList>
    </citation>
    <scope>NUCLEOTIDE SEQUENCE</scope>
    <source>
        <strain evidence="1">A19</strain>
    </source>
</reference>
<evidence type="ECO:0000313" key="2">
    <source>
        <dbReference type="Proteomes" id="UP001431010"/>
    </source>
</evidence>
<evidence type="ECO:0000313" key="1">
    <source>
        <dbReference type="EMBL" id="UFZ04019.1"/>
    </source>
</evidence>
<accession>A0ABY3RAN8</accession>
<sequence>MVDERSSWINALGEHEVPASISHDKRLLRLAVIGCLLLSSADAGAAIDGLAGTWSGGGSMTLSEGPKERIRCKATYVVKKPEKSMGFELRCASDAYKMLLSAQIEQDGTSLSGNWFESEYRQGGKITGKSSDGLIEARIEGNTVAAFVTIRTKANHQSFMLESPGAWASEVAVELSRDGK</sequence>
<organism evidence="1 2">
    <name type="scientific">Bradyrhizobium ontarionense</name>
    <dbReference type="NCBI Taxonomy" id="2898149"/>
    <lineage>
        <taxon>Bacteria</taxon>
        <taxon>Pseudomonadati</taxon>
        <taxon>Pseudomonadota</taxon>
        <taxon>Alphaproteobacteria</taxon>
        <taxon>Hyphomicrobiales</taxon>
        <taxon>Nitrobacteraceae</taxon>
        <taxon>Bradyrhizobium</taxon>
    </lineage>
</organism>
<dbReference type="Proteomes" id="UP001431010">
    <property type="component" value="Chromosome"/>
</dbReference>
<keyword evidence="2" id="KW-1185">Reference proteome</keyword>
<gene>
    <name evidence="1" type="ORF">LQG66_33310</name>
</gene>
<protein>
    <submittedName>
        <fullName evidence="1">Uncharacterized protein</fullName>
    </submittedName>
</protein>
<dbReference type="RefSeq" id="WP_231320031.1">
    <property type="nucleotide sequence ID" value="NZ_CP088156.1"/>
</dbReference>